<dbReference type="RefSeq" id="WP_376832046.1">
    <property type="nucleotide sequence ID" value="NZ_JBHLWR010000006.1"/>
</dbReference>
<comment type="caution">
    <text evidence="10">The sequence shown here is derived from an EMBL/GenBank/DDBJ whole genome shotgun (WGS) entry which is preliminary data.</text>
</comment>
<evidence type="ECO:0000313" key="10">
    <source>
        <dbReference type="EMBL" id="MFC3264897.1"/>
    </source>
</evidence>
<proteinExistence type="inferred from homology"/>
<dbReference type="Pfam" id="PF25876">
    <property type="entry name" value="HH_MFP_RND"/>
    <property type="match status" value="1"/>
</dbReference>
<evidence type="ECO:0000256" key="5">
    <source>
        <dbReference type="SAM" id="SignalP"/>
    </source>
</evidence>
<evidence type="ECO:0000259" key="6">
    <source>
        <dbReference type="Pfam" id="PF25876"/>
    </source>
</evidence>
<protein>
    <submittedName>
        <fullName evidence="10">Efflux RND transporter periplasmic adaptor subunit</fullName>
    </submittedName>
</protein>
<feature type="signal peptide" evidence="5">
    <location>
        <begin position="1"/>
        <end position="24"/>
    </location>
</feature>
<feature type="domain" description="Multidrug resistance protein MdtA-like beta-barrel" evidence="8">
    <location>
        <begin position="210"/>
        <end position="298"/>
    </location>
</feature>
<dbReference type="Proteomes" id="UP001595536">
    <property type="component" value="Unassembled WGS sequence"/>
</dbReference>
<reference evidence="11" key="1">
    <citation type="journal article" date="2019" name="Int. J. Syst. Evol. Microbiol.">
        <title>The Global Catalogue of Microorganisms (GCM) 10K type strain sequencing project: providing services to taxonomists for standard genome sequencing and annotation.</title>
        <authorList>
            <consortium name="The Broad Institute Genomics Platform"/>
            <consortium name="The Broad Institute Genome Sequencing Center for Infectious Disease"/>
            <person name="Wu L."/>
            <person name="Ma J."/>
        </authorList>
    </citation>
    <scope>NUCLEOTIDE SEQUENCE [LARGE SCALE GENOMIC DNA]</scope>
    <source>
        <strain evidence="11">CCM 7941</strain>
    </source>
</reference>
<dbReference type="PANTHER" id="PTHR30158">
    <property type="entry name" value="ACRA/E-RELATED COMPONENT OF DRUG EFFLUX TRANSPORTER"/>
    <property type="match status" value="1"/>
</dbReference>
<evidence type="ECO:0000313" key="11">
    <source>
        <dbReference type="Proteomes" id="UP001595536"/>
    </source>
</evidence>
<feature type="domain" description="Multidrug resistance protein MdtA-like barrel-sandwich hybrid" evidence="7">
    <location>
        <begin position="64"/>
        <end position="204"/>
    </location>
</feature>
<dbReference type="Gene3D" id="2.40.30.170">
    <property type="match status" value="1"/>
</dbReference>
<accession>A0ABV7LBF9</accession>
<keyword evidence="5" id="KW-0732">Signal</keyword>
<keyword evidence="3" id="KW-0175">Coiled coil</keyword>
<dbReference type="InterPro" id="IPR058626">
    <property type="entry name" value="MdtA-like_b-barrel"/>
</dbReference>
<feature type="domain" description="Multidrug resistance protein MdtA-like alpha-helical hairpin" evidence="6">
    <location>
        <begin position="107"/>
        <end position="173"/>
    </location>
</feature>
<dbReference type="InterPro" id="IPR058625">
    <property type="entry name" value="MdtA-like_BSH"/>
</dbReference>
<feature type="region of interest" description="Disordered" evidence="4">
    <location>
        <begin position="370"/>
        <end position="392"/>
    </location>
</feature>
<dbReference type="PANTHER" id="PTHR30158:SF24">
    <property type="entry name" value="HLYD FAMILY SECRETION PROTEIN"/>
    <property type="match status" value="1"/>
</dbReference>
<dbReference type="Pfam" id="PF25967">
    <property type="entry name" value="RND-MFP_C"/>
    <property type="match status" value="1"/>
</dbReference>
<feature type="domain" description="Multidrug resistance protein MdtA-like C-terminal permuted SH3" evidence="9">
    <location>
        <begin position="304"/>
        <end position="363"/>
    </location>
</feature>
<dbReference type="Pfam" id="PF25917">
    <property type="entry name" value="BSH_RND"/>
    <property type="match status" value="1"/>
</dbReference>
<comment type="subcellular location">
    <subcellularLocation>
        <location evidence="1">Cell envelope</location>
    </subcellularLocation>
</comment>
<dbReference type="Pfam" id="PF25944">
    <property type="entry name" value="Beta-barrel_RND"/>
    <property type="match status" value="1"/>
</dbReference>
<dbReference type="NCBIfam" id="TIGR01730">
    <property type="entry name" value="RND_mfp"/>
    <property type="match status" value="1"/>
</dbReference>
<evidence type="ECO:0000256" key="2">
    <source>
        <dbReference type="ARBA" id="ARBA00009477"/>
    </source>
</evidence>
<dbReference type="Gene3D" id="2.40.420.20">
    <property type="match status" value="1"/>
</dbReference>
<evidence type="ECO:0000259" key="9">
    <source>
        <dbReference type="Pfam" id="PF25967"/>
    </source>
</evidence>
<feature type="chain" id="PRO_5045691298" evidence="5">
    <location>
        <begin position="25"/>
        <end position="392"/>
    </location>
</feature>
<dbReference type="Gene3D" id="1.10.287.470">
    <property type="entry name" value="Helix hairpin bin"/>
    <property type="match status" value="1"/>
</dbReference>
<evidence type="ECO:0000256" key="4">
    <source>
        <dbReference type="SAM" id="MobiDB-lite"/>
    </source>
</evidence>
<dbReference type="InterPro" id="IPR006143">
    <property type="entry name" value="RND_pump_MFP"/>
</dbReference>
<evidence type="ECO:0000259" key="8">
    <source>
        <dbReference type="Pfam" id="PF25944"/>
    </source>
</evidence>
<dbReference type="InterPro" id="IPR058624">
    <property type="entry name" value="MdtA-like_HH"/>
</dbReference>
<feature type="coiled-coil region" evidence="3">
    <location>
        <begin position="104"/>
        <end position="169"/>
    </location>
</feature>
<dbReference type="SUPFAM" id="SSF111369">
    <property type="entry name" value="HlyD-like secretion proteins"/>
    <property type="match status" value="1"/>
</dbReference>
<comment type="similarity">
    <text evidence="2">Belongs to the membrane fusion protein (MFP) (TC 8.A.1) family.</text>
</comment>
<dbReference type="InterPro" id="IPR058627">
    <property type="entry name" value="MdtA-like_C"/>
</dbReference>
<sequence length="392" mass="41303">MSTTTFERRSALAAALALALAVSACNDRQTAAPPPPPEVLVATPARRAVTQYIPATGQAQALQQVDLVARVQGYLTDIRYRDGAVAKKGDVLFVIEQEPYQISLELSQAALAQQQAQLKNAETELERQTQLYAKQAASQAARDDALTRRDAAQAAVDQASAQVKQAQLNLSYTEVRAPFDGVVTNHLVDVGALVGVGGPTKLAAIVQSSPVYVQFSLDENLVQRIREAMRARGVASGAAEGLPVEIGLSIDSNYPYRGKIDYVAPTMDQSTGTLLVRAIAPNADNAILPGNFVRLRIPLPNPQQALLTPDSALGSSQGGRYVLVVNKDNVVEERIVTPGQLTDDGMRVILDGLSGDEQVIVGQAMGAVPGARVTPKPAPQAAGTGDGKAAGK</sequence>
<evidence type="ECO:0000256" key="3">
    <source>
        <dbReference type="SAM" id="Coils"/>
    </source>
</evidence>
<gene>
    <name evidence="10" type="ORF">ACFOEX_00790</name>
</gene>
<dbReference type="EMBL" id="JBHRUV010000004">
    <property type="protein sequence ID" value="MFC3264897.1"/>
    <property type="molecule type" value="Genomic_DNA"/>
</dbReference>
<evidence type="ECO:0000259" key="7">
    <source>
        <dbReference type="Pfam" id="PF25917"/>
    </source>
</evidence>
<organism evidence="10 11">
    <name type="scientific">Camelimonas abortus</name>
    <dbReference type="NCBI Taxonomy" id="1017184"/>
    <lineage>
        <taxon>Bacteria</taxon>
        <taxon>Pseudomonadati</taxon>
        <taxon>Pseudomonadota</taxon>
        <taxon>Alphaproteobacteria</taxon>
        <taxon>Hyphomicrobiales</taxon>
        <taxon>Chelatococcaceae</taxon>
        <taxon>Camelimonas</taxon>
    </lineage>
</organism>
<keyword evidence="11" id="KW-1185">Reference proteome</keyword>
<dbReference type="Gene3D" id="2.40.50.100">
    <property type="match status" value="1"/>
</dbReference>
<evidence type="ECO:0000256" key="1">
    <source>
        <dbReference type="ARBA" id="ARBA00004196"/>
    </source>
</evidence>
<name>A0ABV7LBF9_9HYPH</name>